<dbReference type="GO" id="GO:0006002">
    <property type="term" value="P:fructose 6-phosphate metabolic process"/>
    <property type="evidence" value="ECO:0007669"/>
    <property type="project" value="TreeGrafter"/>
</dbReference>
<dbReference type="AlphaFoldDB" id="E6MEZ2"/>
<keyword evidence="9" id="KW-0315">Glutamine amidotransferase</keyword>
<dbReference type="InterPro" id="IPR035490">
    <property type="entry name" value="GlmS/FrlB_SIS"/>
</dbReference>
<dbReference type="Gene3D" id="3.60.20.10">
    <property type="entry name" value="Glutamine Phosphoribosylpyrophosphate, subunit 1, domain 1"/>
    <property type="match status" value="1"/>
</dbReference>
<feature type="domain" description="SIS" evidence="12">
    <location>
        <begin position="449"/>
        <end position="597"/>
    </location>
</feature>
<protein>
    <recommendedName>
        <fullName evidence="4 10">Glutamine--fructose-6-phosphate aminotransferase [isomerizing]</fullName>
        <ecNumber evidence="3 10">2.6.1.16</ecNumber>
    </recommendedName>
    <alternativeName>
        <fullName evidence="10">D-fructose-6-phosphate amidotransferase</fullName>
    </alternativeName>
    <alternativeName>
        <fullName evidence="10">GFAT</fullName>
    </alternativeName>
    <alternativeName>
        <fullName evidence="10">Glucosamine-6-phosphate synthase</fullName>
    </alternativeName>
    <alternativeName>
        <fullName evidence="10">Hexosephosphate aminotransferase</fullName>
    </alternativeName>
    <alternativeName>
        <fullName evidence="10">L-glutamine--D-fructose-6-phosphate amidotransferase</fullName>
    </alternativeName>
</protein>
<keyword evidence="7 10" id="KW-0808">Transferase</keyword>
<evidence type="ECO:0000313" key="13">
    <source>
        <dbReference type="EMBL" id="EFV02342.1"/>
    </source>
</evidence>
<evidence type="ECO:0000256" key="9">
    <source>
        <dbReference type="ARBA" id="ARBA00022962"/>
    </source>
</evidence>
<sequence length="607" mass="66501">MCGIVGYIGHQQAQDILMSGLAKLEYRGYDSAGIAVVNDSQIAFKKKKGRLANLQGILDETPLTGTVGIGHTRWATHGEPSDINAHPHLSQDQKIAVVHNGIIENYIELKEKLIQAGHRFLSDTDTEVVVHLIRELYDGDITNTVIQAKRKLKGSYSLGVLCADEPDKLIAVRKDSPLIVGLGSGENFIASDIPAILDQTRDVYLLDNDEIAVLTCDSVTVLDRYGESVGKQVFKVTWDPGDAEKGGYDHFMAKEINEQPKALKDTLTGRCFADRIILDDIHLTESMLKEIDRIQIVACGTAYHAAMAGKHYIEKFARIPVETETGSEYRYKNPIITDKTLLIVISQSGETADTMAAIRLAKAAKARIVAITNVIGSSVAREADDVLYTNAGPEIAVASTKAYVTQVACILLFAMHLGRLTQQLDDAYFAKLAKDLLNVPDLAAAILKAQPALKNLALEHFKMEDAYFIGRGLDYDTCLEGSLKMKEVSYIHSEAYSAGELKHGPIALIENGSVVIAVCTQDNVFEKMLSNIKEVKARGAHVIAIAQDKHQEINSEVDEAFFIPDECEELTPITAVIYLQILAYYLAVARGCDVDKPKNLAKSVTVE</sequence>
<dbReference type="Pfam" id="PF01380">
    <property type="entry name" value="SIS"/>
    <property type="match status" value="2"/>
</dbReference>
<dbReference type="PROSITE" id="PS51278">
    <property type="entry name" value="GATASE_TYPE_2"/>
    <property type="match status" value="1"/>
</dbReference>
<dbReference type="STRING" id="887929.HMP0721_0575"/>
<evidence type="ECO:0000256" key="3">
    <source>
        <dbReference type="ARBA" id="ARBA00012916"/>
    </source>
</evidence>
<evidence type="ECO:0000256" key="1">
    <source>
        <dbReference type="ARBA" id="ARBA00001031"/>
    </source>
</evidence>
<feature type="active site" description="For Fru-6P isomerization activity" evidence="10">
    <location>
        <position position="602"/>
    </location>
</feature>
<organism evidence="13 14">
    <name type="scientific">Pseudoramibacter alactolyticus ATCC 23263</name>
    <dbReference type="NCBI Taxonomy" id="887929"/>
    <lineage>
        <taxon>Bacteria</taxon>
        <taxon>Bacillati</taxon>
        <taxon>Bacillota</taxon>
        <taxon>Clostridia</taxon>
        <taxon>Eubacteriales</taxon>
        <taxon>Eubacteriaceae</taxon>
        <taxon>Pseudoramibacter</taxon>
    </lineage>
</organism>
<dbReference type="SUPFAM" id="SSF53697">
    <property type="entry name" value="SIS domain"/>
    <property type="match status" value="1"/>
</dbReference>
<comment type="subunit">
    <text evidence="10">Homodimer.</text>
</comment>
<dbReference type="RefSeq" id="WP_006597996.1">
    <property type="nucleotide sequence ID" value="NZ_GL622359.1"/>
</dbReference>
<keyword evidence="14" id="KW-1185">Reference proteome</keyword>
<dbReference type="SUPFAM" id="SSF56235">
    <property type="entry name" value="N-terminal nucleophile aminohydrolases (Ntn hydrolases)"/>
    <property type="match status" value="1"/>
</dbReference>
<comment type="subcellular location">
    <subcellularLocation>
        <location evidence="2 10">Cytoplasm</location>
    </subcellularLocation>
</comment>
<dbReference type="eggNOG" id="COG0449">
    <property type="taxonomic scope" value="Bacteria"/>
</dbReference>
<name>E6MEZ2_9FIRM</name>
<dbReference type="CDD" id="cd05008">
    <property type="entry name" value="SIS_GlmS_GlmD_1"/>
    <property type="match status" value="1"/>
</dbReference>
<dbReference type="HOGENOM" id="CLU_012520_5_2_9"/>
<gene>
    <name evidence="10 13" type="primary">glmS</name>
    <name evidence="13" type="ORF">HMP0721_0575</name>
</gene>
<dbReference type="OrthoDB" id="106547at2"/>
<dbReference type="InterPro" id="IPR046348">
    <property type="entry name" value="SIS_dom_sf"/>
</dbReference>
<dbReference type="GO" id="GO:0006047">
    <property type="term" value="P:UDP-N-acetylglucosamine metabolic process"/>
    <property type="evidence" value="ECO:0007669"/>
    <property type="project" value="TreeGrafter"/>
</dbReference>
<dbReference type="InterPro" id="IPR029055">
    <property type="entry name" value="Ntn_hydrolases_N"/>
</dbReference>
<dbReference type="GO" id="GO:0005829">
    <property type="term" value="C:cytosol"/>
    <property type="evidence" value="ECO:0007669"/>
    <property type="project" value="TreeGrafter"/>
</dbReference>
<proteinExistence type="inferred from homology"/>
<dbReference type="InterPro" id="IPR001347">
    <property type="entry name" value="SIS_dom"/>
</dbReference>
<dbReference type="NCBIfam" id="NF001484">
    <property type="entry name" value="PRK00331.1"/>
    <property type="match status" value="1"/>
</dbReference>
<dbReference type="GO" id="GO:0004360">
    <property type="term" value="F:glutamine-fructose-6-phosphate transaminase (isomerizing) activity"/>
    <property type="evidence" value="ECO:0007669"/>
    <property type="project" value="UniProtKB-UniRule"/>
</dbReference>
<dbReference type="FunFam" id="3.40.50.10490:FF:000001">
    <property type="entry name" value="Glutamine--fructose-6-phosphate aminotransferase [isomerizing]"/>
    <property type="match status" value="1"/>
</dbReference>
<dbReference type="PROSITE" id="PS51464">
    <property type="entry name" value="SIS"/>
    <property type="match status" value="2"/>
</dbReference>
<evidence type="ECO:0000256" key="4">
    <source>
        <dbReference type="ARBA" id="ARBA00016090"/>
    </source>
</evidence>
<dbReference type="Pfam" id="PF13522">
    <property type="entry name" value="GATase_6"/>
    <property type="match status" value="1"/>
</dbReference>
<dbReference type="Gene3D" id="3.40.50.10490">
    <property type="entry name" value="Glucose-6-phosphate isomerase like protein, domain 1"/>
    <property type="match status" value="2"/>
</dbReference>
<dbReference type="InterPro" id="IPR005855">
    <property type="entry name" value="GFAT"/>
</dbReference>
<comment type="catalytic activity">
    <reaction evidence="1 10">
        <text>D-fructose 6-phosphate + L-glutamine = D-glucosamine 6-phosphate + L-glutamate</text>
        <dbReference type="Rhea" id="RHEA:13237"/>
        <dbReference type="ChEBI" id="CHEBI:29985"/>
        <dbReference type="ChEBI" id="CHEBI:58359"/>
        <dbReference type="ChEBI" id="CHEBI:58725"/>
        <dbReference type="ChEBI" id="CHEBI:61527"/>
        <dbReference type="EC" id="2.6.1.16"/>
    </reaction>
</comment>
<dbReference type="GO" id="GO:0006487">
    <property type="term" value="P:protein N-linked glycosylation"/>
    <property type="evidence" value="ECO:0007669"/>
    <property type="project" value="TreeGrafter"/>
</dbReference>
<dbReference type="HAMAP" id="MF_00164">
    <property type="entry name" value="GlmS"/>
    <property type="match status" value="1"/>
</dbReference>
<evidence type="ECO:0000256" key="2">
    <source>
        <dbReference type="ARBA" id="ARBA00004496"/>
    </source>
</evidence>
<dbReference type="NCBIfam" id="TIGR01135">
    <property type="entry name" value="glmS"/>
    <property type="match status" value="1"/>
</dbReference>
<keyword evidence="5 10" id="KW-0963">Cytoplasm</keyword>
<comment type="caution">
    <text evidence="13">The sequence shown here is derived from an EMBL/GenBank/DDBJ whole genome shotgun (WGS) entry which is preliminary data.</text>
</comment>
<comment type="function">
    <text evidence="10">Catalyzes the first step in hexosamine metabolism, converting fructose-6P into glucosamine-6P using glutamine as a nitrogen source.</text>
</comment>
<dbReference type="GO" id="GO:0005975">
    <property type="term" value="P:carbohydrate metabolic process"/>
    <property type="evidence" value="ECO:0007669"/>
    <property type="project" value="UniProtKB-UniRule"/>
</dbReference>
<feature type="domain" description="SIS" evidence="12">
    <location>
        <begin position="283"/>
        <end position="427"/>
    </location>
</feature>
<dbReference type="CDD" id="cd00714">
    <property type="entry name" value="GFAT"/>
    <property type="match status" value="1"/>
</dbReference>
<evidence type="ECO:0000256" key="10">
    <source>
        <dbReference type="HAMAP-Rule" id="MF_00164"/>
    </source>
</evidence>
<dbReference type="PANTHER" id="PTHR10937">
    <property type="entry name" value="GLUCOSAMINE--FRUCTOSE-6-PHOSPHATE AMINOTRANSFERASE, ISOMERIZING"/>
    <property type="match status" value="1"/>
</dbReference>
<evidence type="ECO:0000256" key="8">
    <source>
        <dbReference type="ARBA" id="ARBA00022737"/>
    </source>
</evidence>
<reference evidence="13 14" key="1">
    <citation type="submission" date="2010-12" db="EMBL/GenBank/DDBJ databases">
        <authorList>
            <person name="Muzny D."/>
            <person name="Qin X."/>
            <person name="Deng J."/>
            <person name="Jiang H."/>
            <person name="Liu Y."/>
            <person name="Qu J."/>
            <person name="Song X.-Z."/>
            <person name="Zhang L."/>
            <person name="Thornton R."/>
            <person name="Coyle M."/>
            <person name="Francisco L."/>
            <person name="Jackson L."/>
            <person name="Javaid M."/>
            <person name="Korchina V."/>
            <person name="Kovar C."/>
            <person name="Mata R."/>
            <person name="Mathew T."/>
            <person name="Ngo R."/>
            <person name="Nguyen L."/>
            <person name="Nguyen N."/>
            <person name="Okwuonu G."/>
            <person name="Ongeri F."/>
            <person name="Pham C."/>
            <person name="Simmons D."/>
            <person name="Wilczek-Boney K."/>
            <person name="Hale W."/>
            <person name="Jakkamsetti A."/>
            <person name="Pham P."/>
            <person name="Ruth R."/>
            <person name="San Lucas F."/>
            <person name="Warren J."/>
            <person name="Zhang J."/>
            <person name="Zhao Z."/>
            <person name="Zhou C."/>
            <person name="Zhu D."/>
            <person name="Lee S."/>
            <person name="Bess C."/>
            <person name="Blankenburg K."/>
            <person name="Forbes L."/>
            <person name="Fu Q."/>
            <person name="Gubbala S."/>
            <person name="Hirani K."/>
            <person name="Jayaseelan J.C."/>
            <person name="Lara F."/>
            <person name="Munidasa M."/>
            <person name="Palculict T."/>
            <person name="Patil S."/>
            <person name="Pu L.-L."/>
            <person name="Saada N."/>
            <person name="Tang L."/>
            <person name="Weissenberger G."/>
            <person name="Zhu Y."/>
            <person name="Hemphill L."/>
            <person name="Shang Y."/>
            <person name="Youmans B."/>
            <person name="Ayvaz T."/>
            <person name="Ross M."/>
            <person name="Santibanez J."/>
            <person name="Aqrawi P."/>
            <person name="Gross S."/>
            <person name="Joshi V."/>
            <person name="Fowler G."/>
            <person name="Nazareth L."/>
            <person name="Reid J."/>
            <person name="Worley K."/>
            <person name="Petrosino J."/>
            <person name="Highlander S."/>
            <person name="Gibbs R."/>
        </authorList>
    </citation>
    <scope>NUCLEOTIDE SEQUENCE [LARGE SCALE GENOMIC DNA]</scope>
    <source>
        <strain evidence="13 14">ATCC 23263</strain>
    </source>
</reference>
<keyword evidence="6 10" id="KW-0032">Aminotransferase</keyword>
<evidence type="ECO:0000256" key="6">
    <source>
        <dbReference type="ARBA" id="ARBA00022576"/>
    </source>
</evidence>
<accession>E6MEZ2</accession>
<evidence type="ECO:0000259" key="11">
    <source>
        <dbReference type="PROSITE" id="PS51278"/>
    </source>
</evidence>
<dbReference type="CDD" id="cd05009">
    <property type="entry name" value="SIS_GlmS_GlmD_2"/>
    <property type="match status" value="1"/>
</dbReference>
<feature type="initiator methionine" description="Removed" evidence="10">
    <location>
        <position position="1"/>
    </location>
</feature>
<dbReference type="FunFam" id="3.60.20.10:FF:000006">
    <property type="entry name" value="Glutamine--fructose-6-phosphate aminotransferase [isomerizing]"/>
    <property type="match status" value="1"/>
</dbReference>
<evidence type="ECO:0000259" key="12">
    <source>
        <dbReference type="PROSITE" id="PS51464"/>
    </source>
</evidence>
<dbReference type="PANTHER" id="PTHR10937:SF0">
    <property type="entry name" value="GLUTAMINE--FRUCTOSE-6-PHOSPHATE TRANSAMINASE (ISOMERIZING)"/>
    <property type="match status" value="1"/>
</dbReference>
<feature type="active site" description="Nucleophile; for GATase activity" evidence="10">
    <location>
        <position position="2"/>
    </location>
</feature>
<dbReference type="InterPro" id="IPR047084">
    <property type="entry name" value="GFAT_N"/>
</dbReference>
<feature type="domain" description="Glutamine amidotransferase type-2" evidence="11">
    <location>
        <begin position="2"/>
        <end position="217"/>
    </location>
</feature>
<dbReference type="GO" id="GO:0097367">
    <property type="term" value="F:carbohydrate derivative binding"/>
    <property type="evidence" value="ECO:0007669"/>
    <property type="project" value="InterPro"/>
</dbReference>
<dbReference type="Proteomes" id="UP000004754">
    <property type="component" value="Unassembled WGS sequence"/>
</dbReference>
<dbReference type="InterPro" id="IPR035466">
    <property type="entry name" value="GlmS/AgaS_SIS"/>
</dbReference>
<dbReference type="InterPro" id="IPR017932">
    <property type="entry name" value="GATase_2_dom"/>
</dbReference>
<evidence type="ECO:0000256" key="5">
    <source>
        <dbReference type="ARBA" id="ARBA00022490"/>
    </source>
</evidence>
<keyword evidence="8" id="KW-0677">Repeat</keyword>
<dbReference type="EC" id="2.6.1.16" evidence="3 10"/>
<evidence type="ECO:0000313" key="14">
    <source>
        <dbReference type="Proteomes" id="UP000004754"/>
    </source>
</evidence>
<dbReference type="EMBL" id="AEQN01000010">
    <property type="protein sequence ID" value="EFV02342.1"/>
    <property type="molecule type" value="Genomic_DNA"/>
</dbReference>
<evidence type="ECO:0000256" key="7">
    <source>
        <dbReference type="ARBA" id="ARBA00022679"/>
    </source>
</evidence>